<dbReference type="Pfam" id="PF22939">
    <property type="entry name" value="WHD_GPIID"/>
    <property type="match status" value="1"/>
</dbReference>
<comment type="caution">
    <text evidence="9">The sequence shown here is derived from an EMBL/GenBank/DDBJ whole genome shotgun (WGS) entry which is preliminary data.</text>
</comment>
<dbReference type="Gene3D" id="2.130.10.10">
    <property type="entry name" value="YVTN repeat-like/Quinoprotein amine dehydrogenase"/>
    <property type="match status" value="2"/>
</dbReference>
<dbReference type="InterPro" id="IPR054471">
    <property type="entry name" value="GPIID_WHD"/>
</dbReference>
<comment type="similarity">
    <text evidence="4">Belongs to the GPI inositol-deacylase family.</text>
</comment>
<dbReference type="PANTHER" id="PTHR10039:SF16">
    <property type="entry name" value="GPI INOSITOL-DEACYLASE"/>
    <property type="match status" value="1"/>
</dbReference>
<evidence type="ECO:0000313" key="9">
    <source>
        <dbReference type="EMBL" id="KAL2070557.1"/>
    </source>
</evidence>
<dbReference type="InterPro" id="IPR029058">
    <property type="entry name" value="AB_hydrolase_fold"/>
</dbReference>
<keyword evidence="10" id="KW-1185">Reference proteome</keyword>
<feature type="domain" description="Nephrocystin 3-like N-terminal" evidence="8">
    <location>
        <begin position="361"/>
        <end position="521"/>
    </location>
</feature>
<reference evidence="9 10" key="1">
    <citation type="journal article" date="2024" name="Commun. Biol.">
        <title>Comparative genomic analysis of thermophilic fungi reveals convergent evolutionary adaptations and gene losses.</title>
        <authorList>
            <person name="Steindorff A.S."/>
            <person name="Aguilar-Pontes M.V."/>
            <person name="Robinson A.J."/>
            <person name="Andreopoulos B."/>
            <person name="LaButti K."/>
            <person name="Kuo A."/>
            <person name="Mondo S."/>
            <person name="Riley R."/>
            <person name="Otillar R."/>
            <person name="Haridas S."/>
            <person name="Lipzen A."/>
            <person name="Grimwood J."/>
            <person name="Schmutz J."/>
            <person name="Clum A."/>
            <person name="Reid I.D."/>
            <person name="Moisan M.C."/>
            <person name="Butler G."/>
            <person name="Nguyen T.T.M."/>
            <person name="Dewar K."/>
            <person name="Conant G."/>
            <person name="Drula E."/>
            <person name="Henrissat B."/>
            <person name="Hansel C."/>
            <person name="Singer S."/>
            <person name="Hutchinson M.I."/>
            <person name="de Vries R.P."/>
            <person name="Natvig D.O."/>
            <person name="Powell A.J."/>
            <person name="Tsang A."/>
            <person name="Grigoriev I.V."/>
        </authorList>
    </citation>
    <scope>NUCLEOTIDE SEQUENCE [LARGE SCALE GENOMIC DNA]</scope>
    <source>
        <strain evidence="9 10">CBS 494.80</strain>
    </source>
</reference>
<keyword evidence="4" id="KW-0256">Endoplasmic reticulum</keyword>
<gene>
    <name evidence="9" type="ORF">VTL71DRAFT_13583</name>
</gene>
<evidence type="ECO:0000256" key="3">
    <source>
        <dbReference type="ARBA" id="ARBA00022737"/>
    </source>
</evidence>
<dbReference type="InterPro" id="IPR015943">
    <property type="entry name" value="WD40/YVTN_repeat-like_dom_sf"/>
</dbReference>
<evidence type="ECO:0000259" key="6">
    <source>
        <dbReference type="Pfam" id="PF07819"/>
    </source>
</evidence>
<evidence type="ECO:0000259" key="8">
    <source>
        <dbReference type="Pfam" id="PF24883"/>
    </source>
</evidence>
<keyword evidence="4" id="KW-0472">Membrane</keyword>
<keyword evidence="4" id="KW-0378">Hydrolase</keyword>
<protein>
    <recommendedName>
        <fullName evidence="2 4">GPI inositol-deacylase</fullName>
        <ecNumber evidence="4">3.1.-.-</ecNumber>
    </recommendedName>
</protein>
<sequence>MDSEQTQGIALRDSRETSSAQSPNRLGRVMKGAWRRLGPSKGDKNPIAGDNEATKHEDIKGQLGLNLLHSPPSPQIDFIFVHGLGGGSRKTWSCSPDPKHFWPKTWLPEDQDFASVRIHSFGYSSTWDNLKKSNMSILDFARALIGDISCHPLLRKSNTKIVLIGHSMGGIVIKKAFMLAQEDQELKFLVDRIHTLCFLATPHSGSDMANMLTNIVKVCCGPKPFVGELRPNSESIASINDSFRHLAASLKLLSFYESNPQILQRIIIVDKNSAILGLPHEKCYPLDADHRGVCKFESQRDPNYQKLRNVLSTTVDQILSNNSQSSQQVSKVEHEQLVRITDVSEVPDQDLFMLEGMRITGTCEWLINKDVYEAWQAGDPLGHHLFWLSGNAGSGKSILSSKVVNELQDMRLRCSYFFFKRGNTQKSTVSGCLRALAFQMAMADASILRKLLHCHHGFQTWKEWDENTLWRKVFLGCIFLNTVITVHYWVIDAVDECQKNDSLLKFLANAPPNLRIFITSRPTAAIDNSMRNTENTVSRYQMQEEDTNGDFSKFIDSSMDRVPVSYGSSRESLKQEILQKASGSFLWVSLVIKRLEEAYSEEEAKLTLSEVPAGMNELYATMLESVVQSHRTTLTKSIYMWALLSFRPLKIAGLQLALKLDNQTVPNLGNVIPAISGQLLRVNRRREAELVHQTARTYLLQQDTFPGLEIHKKDCHTHVAKLCLTVLAGSFTKGWQPLDRKSVYSSQEPGSISDFADYASEYFSDHLQRSSSEDDINWELLRKFLDGNLLIWIEHLAKKRHISSVTRTARNLRAYFNRRVKYLSPISPQKAILETWIYDLFRLGAKFGNSLVTSPSSIYTLIPAICPSESVFSRYRLSRLQQKCLTIHGLEQNTWDDCVARMDYPARKTSAVSCGNQYFAIALSDGTIYIYFLDTTQIKFTLSHGAKANVLAFSSDDKFFASSGQRKIKVWDPHDGIQLWAFDTSHQVLALIFVHDDDDLAAITQGNYTISWDLAHGQENGRWQWTESIGKTGIGKVSWPQPHKAVFSPSCNRFAVSYRGHPLYVFDFIALRFLGSFARESHTSSHYPVDAMAFNPSLEINVLVVSYGDGELTIYDIETTQLRFRKVDVFAHSLKCSPNGRTLITGSARGTLQIFEFAGARGDCVLPLYFIDTLDEGIKDIAFSSNSLRFADIRGTQSRIWEPAILDCQGGDEGSFQSDLSQAVSIQSKSVGMLDVSSDPEITALCSTVAGNYVFCGKTDGSVVYFETGTAIQRSLLYKHSRGASITSVLFVEQSSLLVSADTFGCVLISSVQVSRTGCELLKQVAEIRSEKRVFDLIQDEANSRLLLKGREVAEVWTMEGLFVNATIAIDVEDGGTDIAFANHPSSSAHFIAITPKNIRIFCWANAQEVESSLVSKSDRALQLTPSSPMPNEASHLELPSSNCLEEWEPPLIPYLFKRMPSIQSRKKDTVLRIYAAASIVGSCSPALHIPLPKFCNYFDLIRQIIGVDGHTVFFLDMELWVCSIDVTSPLSIASGARRHFFLLSEWQDPYGKFLVHFVPTTREFLVISKHQLLVMAHGLDFEEPWVDAS</sequence>
<dbReference type="EMBL" id="JAZHXI010000006">
    <property type="protein sequence ID" value="KAL2070557.1"/>
    <property type="molecule type" value="Genomic_DNA"/>
</dbReference>
<evidence type="ECO:0000256" key="2">
    <source>
        <dbReference type="ARBA" id="ARBA00015856"/>
    </source>
</evidence>
<dbReference type="Proteomes" id="UP001595075">
    <property type="component" value="Unassembled WGS sequence"/>
</dbReference>
<dbReference type="SUPFAM" id="SSF50978">
    <property type="entry name" value="WD40 repeat-like"/>
    <property type="match status" value="1"/>
</dbReference>
<dbReference type="Gene3D" id="3.40.50.1820">
    <property type="entry name" value="alpha/beta hydrolase"/>
    <property type="match status" value="1"/>
</dbReference>
<feature type="domain" description="GPI inositol-deacylase winged helix" evidence="7">
    <location>
        <begin position="630"/>
        <end position="703"/>
    </location>
</feature>
<feature type="domain" description="GPI inositol-deacylase PGAP1-like alpha/beta" evidence="6">
    <location>
        <begin position="78"/>
        <end position="209"/>
    </location>
</feature>
<dbReference type="InterPro" id="IPR001680">
    <property type="entry name" value="WD40_rpt"/>
</dbReference>
<dbReference type="EC" id="3.1.-.-" evidence="4"/>
<keyword evidence="3" id="KW-0677">Repeat</keyword>
<dbReference type="InterPro" id="IPR027417">
    <property type="entry name" value="P-loop_NTPase"/>
</dbReference>
<evidence type="ECO:0000256" key="1">
    <source>
        <dbReference type="ARBA" id="ARBA00003496"/>
    </source>
</evidence>
<dbReference type="InterPro" id="IPR012908">
    <property type="entry name" value="PGAP1-ab_dom-like"/>
</dbReference>
<keyword evidence="4" id="KW-0653">Protein transport</keyword>
<evidence type="ECO:0000256" key="5">
    <source>
        <dbReference type="SAM" id="MobiDB-lite"/>
    </source>
</evidence>
<accession>A0ABR4CLE0</accession>
<dbReference type="InterPro" id="IPR036322">
    <property type="entry name" value="WD40_repeat_dom_sf"/>
</dbReference>
<dbReference type="InterPro" id="IPR056884">
    <property type="entry name" value="NPHP3-like_N"/>
</dbReference>
<evidence type="ECO:0000259" key="7">
    <source>
        <dbReference type="Pfam" id="PF22939"/>
    </source>
</evidence>
<proteinExistence type="inferred from homology"/>
<dbReference type="SUPFAM" id="SSF52540">
    <property type="entry name" value="P-loop containing nucleoside triphosphate hydrolases"/>
    <property type="match status" value="1"/>
</dbReference>
<organism evidence="9 10">
    <name type="scientific">Oculimacula yallundae</name>
    <dbReference type="NCBI Taxonomy" id="86028"/>
    <lineage>
        <taxon>Eukaryota</taxon>
        <taxon>Fungi</taxon>
        <taxon>Dikarya</taxon>
        <taxon>Ascomycota</taxon>
        <taxon>Pezizomycotina</taxon>
        <taxon>Leotiomycetes</taxon>
        <taxon>Helotiales</taxon>
        <taxon>Ploettnerulaceae</taxon>
        <taxon>Oculimacula</taxon>
    </lineage>
</organism>
<keyword evidence="4" id="KW-0813">Transport</keyword>
<dbReference type="Pfam" id="PF24883">
    <property type="entry name" value="NPHP3_N"/>
    <property type="match status" value="1"/>
</dbReference>
<comment type="subcellular location">
    <subcellularLocation>
        <location evidence="4">Endoplasmic reticulum membrane</location>
    </subcellularLocation>
</comment>
<dbReference type="PANTHER" id="PTHR10039">
    <property type="entry name" value="AMELOGENIN"/>
    <property type="match status" value="1"/>
</dbReference>
<evidence type="ECO:0000256" key="4">
    <source>
        <dbReference type="RuleBase" id="RU365011"/>
    </source>
</evidence>
<dbReference type="Pfam" id="PF00400">
    <property type="entry name" value="WD40"/>
    <property type="match status" value="1"/>
</dbReference>
<evidence type="ECO:0000313" key="10">
    <source>
        <dbReference type="Proteomes" id="UP001595075"/>
    </source>
</evidence>
<dbReference type="SMART" id="SM00320">
    <property type="entry name" value="WD40"/>
    <property type="match status" value="4"/>
</dbReference>
<feature type="region of interest" description="Disordered" evidence="5">
    <location>
        <begin position="1"/>
        <end position="52"/>
    </location>
</feature>
<dbReference type="Gene3D" id="3.40.50.300">
    <property type="entry name" value="P-loop containing nucleotide triphosphate hydrolases"/>
    <property type="match status" value="1"/>
</dbReference>
<comment type="function">
    <text evidence="1 4">Involved in inositol deacylation of GPI-anchored proteins which plays important roles in the quality control and ER-associated degradation of GPI-anchored proteins.</text>
</comment>
<name>A0ABR4CLE0_9HELO</name>
<dbReference type="Pfam" id="PF07819">
    <property type="entry name" value="PGAP1"/>
    <property type="match status" value="1"/>
</dbReference>
<dbReference type="SUPFAM" id="SSF53474">
    <property type="entry name" value="alpha/beta-Hydrolases"/>
    <property type="match status" value="1"/>
</dbReference>